<dbReference type="EC" id="1.1.1.88" evidence="3"/>
<evidence type="ECO:0000256" key="2">
    <source>
        <dbReference type="ARBA" id="ARBA00023002"/>
    </source>
</evidence>
<dbReference type="Gene3D" id="3.90.770.10">
    <property type="entry name" value="3-hydroxy-3-methylglutaryl-coenzyme A Reductase, Chain A, domain 2"/>
    <property type="match status" value="2"/>
</dbReference>
<keyword evidence="2 3" id="KW-0560">Oxidoreductase</keyword>
<dbReference type="STRING" id="926550.CLDAP_37800"/>
<dbReference type="GO" id="GO:0004420">
    <property type="term" value="F:hydroxymethylglutaryl-CoA reductase (NADPH) activity"/>
    <property type="evidence" value="ECO:0007669"/>
    <property type="project" value="InterPro"/>
</dbReference>
<dbReference type="HOGENOM" id="CLU_033422_0_0_0"/>
<comment type="pathway">
    <text evidence="3">Metabolic intermediate metabolism; (R)-mevalonate degradation; (S)-3-hydroxy-3-methylglutaryl-CoA from (R)-mevalonate: step 1/1.</text>
</comment>
<dbReference type="Gene3D" id="1.10.8.660">
    <property type="match status" value="1"/>
</dbReference>
<dbReference type="InterPro" id="IPR004553">
    <property type="entry name" value="HMG_CoA_Rdtase_bac-typ"/>
</dbReference>
<dbReference type="PANTHER" id="PTHR10572">
    <property type="entry name" value="3-HYDROXY-3-METHYLGLUTARYL-COENZYME A REDUCTASE"/>
    <property type="match status" value="1"/>
</dbReference>
<dbReference type="GO" id="GO:0140643">
    <property type="term" value="F:hydroxymethylglutaryl-CoA reductase (NADH) activity"/>
    <property type="evidence" value="ECO:0007669"/>
    <property type="project" value="UniProtKB-EC"/>
</dbReference>
<keyword evidence="5" id="KW-1185">Reference proteome</keyword>
<sequence length="442" mass="46511">MADQSPSLRTSRLSGFYQKSIAERTSLIAQWANLSPEEVSALHTGLSVAQADKMIENVIGVYNLPLGIGTNFIINGREVLVPMVVEEPSVVAGVSYAAKLARSGGGFRTGSTRSIMIAQVQLLGVADFEQARANILAAKPELLAAANTSPTIAARGGGPIDIEVRYLPDTLTEPMLVVHLLFDTLDAMGANAVNTAAEAIAPLLERLTGGRALLRILSNLSDQRRAWAEVTIPAETFSSIHASGEEVITGIVHANAFALVDPYRAATHNKGILNGIDAVAIATGNDWRAIEAGAHAYAARDGQYRGLTEWRVITDNGMPGGQTEGAQRKLALYGRLEMPLAVGIVGGATRAHPTAQVALKILGVSSARELAEIMVAVGLAQNLAAIRALATEGIQRGHMALHARQVAIAAGATGEEVDRIAAQLAAEGQIRVERARELLKGT</sequence>
<dbReference type="eggNOG" id="COG1257">
    <property type="taxonomic scope" value="Bacteria"/>
</dbReference>
<dbReference type="SUPFAM" id="SSF55035">
    <property type="entry name" value="NAD-binding domain of HMG-CoA reductase"/>
    <property type="match status" value="1"/>
</dbReference>
<dbReference type="SUPFAM" id="SSF56542">
    <property type="entry name" value="Substrate-binding domain of HMG-CoA reductase"/>
    <property type="match status" value="1"/>
</dbReference>
<dbReference type="CDD" id="cd00644">
    <property type="entry name" value="HMG-CoA_reductase_classII"/>
    <property type="match status" value="1"/>
</dbReference>
<dbReference type="PROSITE" id="PS01192">
    <property type="entry name" value="HMG_COA_REDUCTASE_3"/>
    <property type="match status" value="1"/>
</dbReference>
<comment type="catalytic activity">
    <reaction evidence="3">
        <text>(R)-mevalonate + 2 NAD(+) + CoA = (3S)-3-hydroxy-3-methylglutaryl-CoA + 2 NADH + 2 H(+)</text>
        <dbReference type="Rhea" id="RHEA:14833"/>
        <dbReference type="ChEBI" id="CHEBI:15378"/>
        <dbReference type="ChEBI" id="CHEBI:36464"/>
        <dbReference type="ChEBI" id="CHEBI:43074"/>
        <dbReference type="ChEBI" id="CHEBI:57287"/>
        <dbReference type="ChEBI" id="CHEBI:57540"/>
        <dbReference type="ChEBI" id="CHEBI:57945"/>
        <dbReference type="EC" id="1.1.1.88"/>
    </reaction>
</comment>
<dbReference type="EMBL" id="AP012337">
    <property type="protein sequence ID" value="BAM01820.1"/>
    <property type="molecule type" value="Genomic_DNA"/>
</dbReference>
<dbReference type="UniPathway" id="UPA00257">
    <property type="reaction ID" value="UER00367"/>
</dbReference>
<evidence type="ECO:0000256" key="3">
    <source>
        <dbReference type="RuleBase" id="RU361219"/>
    </source>
</evidence>
<organism evidence="4 5">
    <name type="scientific">Caldilinea aerophila (strain DSM 14535 / JCM 11387 / NBRC 104270 / STL-6-O1)</name>
    <dbReference type="NCBI Taxonomy" id="926550"/>
    <lineage>
        <taxon>Bacteria</taxon>
        <taxon>Bacillati</taxon>
        <taxon>Chloroflexota</taxon>
        <taxon>Caldilineae</taxon>
        <taxon>Caldilineales</taxon>
        <taxon>Caldilineaceae</taxon>
        <taxon>Caldilinea</taxon>
    </lineage>
</organism>
<dbReference type="PROSITE" id="PS50065">
    <property type="entry name" value="HMG_COA_REDUCTASE_4"/>
    <property type="match status" value="1"/>
</dbReference>
<accession>I0I982</accession>
<dbReference type="Proteomes" id="UP000007880">
    <property type="component" value="Chromosome"/>
</dbReference>
<name>I0I982_CALAS</name>
<evidence type="ECO:0000313" key="5">
    <source>
        <dbReference type="Proteomes" id="UP000007880"/>
    </source>
</evidence>
<dbReference type="KEGG" id="cap:CLDAP_37800"/>
<dbReference type="GO" id="GO:0015936">
    <property type="term" value="P:coenzyme A metabolic process"/>
    <property type="evidence" value="ECO:0007669"/>
    <property type="project" value="InterPro"/>
</dbReference>
<dbReference type="InterPro" id="IPR002202">
    <property type="entry name" value="HMG_CoA_Rdtase"/>
</dbReference>
<dbReference type="InterPro" id="IPR009023">
    <property type="entry name" value="HMG_CoA_Rdtase_NAD(P)-bd_sf"/>
</dbReference>
<dbReference type="InterPro" id="IPR023074">
    <property type="entry name" value="HMG_CoA_Rdtase_cat_sf"/>
</dbReference>
<dbReference type="AlphaFoldDB" id="I0I982"/>
<dbReference type="Pfam" id="PF00368">
    <property type="entry name" value="HMG-CoA_red"/>
    <property type="match status" value="1"/>
</dbReference>
<dbReference type="InterPro" id="IPR023076">
    <property type="entry name" value="HMG_CoA_Rdtase_CS"/>
</dbReference>
<dbReference type="OrthoDB" id="9764892at2"/>
<reference evidence="4 5" key="1">
    <citation type="submission" date="2012-02" db="EMBL/GenBank/DDBJ databases">
        <title>Complete genome sequence of Caldilinea aerophila DSM 14535 (= NBRC 102666).</title>
        <authorList>
            <person name="Oguchi A."/>
            <person name="Hosoyama A."/>
            <person name="Sekine M."/>
            <person name="Fukai R."/>
            <person name="Kato Y."/>
            <person name="Nakamura S."/>
            <person name="Hanada S."/>
            <person name="Yamazaki S."/>
            <person name="Fujita N."/>
        </authorList>
    </citation>
    <scope>NUCLEOTIDE SEQUENCE [LARGE SCALE GENOMIC DNA]</scope>
    <source>
        <strain evidence="5">DSM 14535 / JCM 11387 / NBRC 104270 / STL-6-O1</strain>
    </source>
</reference>
<dbReference type="NCBIfam" id="TIGR00532">
    <property type="entry name" value="HMG_CoA_R_NAD"/>
    <property type="match status" value="1"/>
</dbReference>
<dbReference type="RefSeq" id="WP_014435043.1">
    <property type="nucleotide sequence ID" value="NC_017079.1"/>
</dbReference>
<dbReference type="PANTHER" id="PTHR10572:SF24">
    <property type="entry name" value="3-HYDROXY-3-METHYLGLUTARYL-COENZYME A REDUCTASE"/>
    <property type="match status" value="1"/>
</dbReference>
<comment type="similarity">
    <text evidence="1 3">Belongs to the HMG-CoA reductase family.</text>
</comment>
<dbReference type="PATRIC" id="fig|926550.5.peg.4068"/>
<gene>
    <name evidence="4" type="primary">mvaA</name>
    <name evidence="4" type="ordered locus">CLDAP_37800</name>
</gene>
<evidence type="ECO:0000313" key="4">
    <source>
        <dbReference type="EMBL" id="BAM01820.1"/>
    </source>
</evidence>
<dbReference type="PROSITE" id="PS00318">
    <property type="entry name" value="HMG_COA_REDUCTASE_2"/>
    <property type="match status" value="1"/>
</dbReference>
<dbReference type="InterPro" id="IPR009029">
    <property type="entry name" value="HMG_CoA_Rdtase_sub-bd_dom_sf"/>
</dbReference>
<keyword evidence="3" id="KW-0520">NAD</keyword>
<proteinExistence type="inferred from homology"/>
<evidence type="ECO:0000256" key="1">
    <source>
        <dbReference type="ARBA" id="ARBA00007661"/>
    </source>
</evidence>
<protein>
    <recommendedName>
        <fullName evidence="3">3-hydroxy-3-methylglutaryl coenzyme A reductase</fullName>
        <shortName evidence="3">HMG-CoA reductase</shortName>
        <ecNumber evidence="3">1.1.1.88</ecNumber>
    </recommendedName>
</protein>